<organism evidence="1 2">
    <name type="scientific">Gordonia sputi NBRC 100414</name>
    <dbReference type="NCBI Taxonomy" id="1089453"/>
    <lineage>
        <taxon>Bacteria</taxon>
        <taxon>Bacillati</taxon>
        <taxon>Actinomycetota</taxon>
        <taxon>Actinomycetes</taxon>
        <taxon>Mycobacteriales</taxon>
        <taxon>Gordoniaceae</taxon>
        <taxon>Gordonia</taxon>
    </lineage>
</organism>
<evidence type="ECO:0000313" key="2">
    <source>
        <dbReference type="Proteomes" id="UP000005845"/>
    </source>
</evidence>
<sequence>MGIANRLWDDSVYVPVDVDLPQPAMAGQLLTILHLLDAPREQQVEGVRTWLQTNEPSKGLQISLERRGLGAPLSQP</sequence>
<protein>
    <submittedName>
        <fullName evidence="1">Uncharacterized protein</fullName>
    </submittedName>
</protein>
<gene>
    <name evidence="1" type="ORF">GOSPT_119_00710</name>
</gene>
<dbReference type="AlphaFoldDB" id="H5U5W2"/>
<dbReference type="RefSeq" id="WP_005208351.1">
    <property type="nucleotide sequence ID" value="NZ_BAFC01000117.1"/>
</dbReference>
<proteinExistence type="predicted"/>
<keyword evidence="2" id="KW-1185">Reference proteome</keyword>
<reference evidence="1 2" key="1">
    <citation type="submission" date="2012-02" db="EMBL/GenBank/DDBJ databases">
        <title>Whole genome shotgun sequence of Gordonia sputi NBRC 100414.</title>
        <authorList>
            <person name="Yoshida I."/>
            <person name="Hosoyama A."/>
            <person name="Tsuchikane K."/>
            <person name="Katsumata H."/>
            <person name="Yamazaki S."/>
            <person name="Fujita N."/>
        </authorList>
    </citation>
    <scope>NUCLEOTIDE SEQUENCE [LARGE SCALE GENOMIC DNA]</scope>
    <source>
        <strain evidence="1 2">NBRC 100414</strain>
    </source>
</reference>
<dbReference type="EMBL" id="BAFC01000117">
    <property type="protein sequence ID" value="GAB41120.1"/>
    <property type="molecule type" value="Genomic_DNA"/>
</dbReference>
<name>H5U5W2_9ACTN</name>
<dbReference type="Proteomes" id="UP000005845">
    <property type="component" value="Unassembled WGS sequence"/>
</dbReference>
<accession>H5U5W2</accession>
<comment type="caution">
    <text evidence="1">The sequence shown here is derived from an EMBL/GenBank/DDBJ whole genome shotgun (WGS) entry which is preliminary data.</text>
</comment>
<evidence type="ECO:0000313" key="1">
    <source>
        <dbReference type="EMBL" id="GAB41120.1"/>
    </source>
</evidence>